<dbReference type="AlphaFoldDB" id="A0A238XWV3"/>
<accession>A0A238XWV3</accession>
<dbReference type="PANTHER" id="PTHR10091">
    <property type="entry name" value="ALDOSE-1-EPIMERASE"/>
    <property type="match status" value="1"/>
</dbReference>
<dbReference type="RefSeq" id="WP_089378470.1">
    <property type="nucleotide sequence ID" value="NZ_FZNX01000003.1"/>
</dbReference>
<organism evidence="4 5">
    <name type="scientific">Lutibacter flavus</name>
    <dbReference type="NCBI Taxonomy" id="691689"/>
    <lineage>
        <taxon>Bacteria</taxon>
        <taxon>Pseudomonadati</taxon>
        <taxon>Bacteroidota</taxon>
        <taxon>Flavobacteriia</taxon>
        <taxon>Flavobacteriales</taxon>
        <taxon>Flavobacteriaceae</taxon>
        <taxon>Lutibacter</taxon>
    </lineage>
</organism>
<comment type="cofactor">
    <cofactor evidence="1">
        <name>Ca(2+)</name>
        <dbReference type="ChEBI" id="CHEBI:29108"/>
    </cofactor>
</comment>
<dbReference type="Proteomes" id="UP000198412">
    <property type="component" value="Unassembled WGS sequence"/>
</dbReference>
<evidence type="ECO:0000256" key="1">
    <source>
        <dbReference type="ARBA" id="ARBA00001913"/>
    </source>
</evidence>
<dbReference type="GO" id="GO:0006006">
    <property type="term" value="P:glucose metabolic process"/>
    <property type="evidence" value="ECO:0007669"/>
    <property type="project" value="TreeGrafter"/>
</dbReference>
<protein>
    <submittedName>
        <fullName evidence="4">Aldose 1-epimerase</fullName>
    </submittedName>
</protein>
<dbReference type="GO" id="GO:0030246">
    <property type="term" value="F:carbohydrate binding"/>
    <property type="evidence" value="ECO:0007669"/>
    <property type="project" value="InterPro"/>
</dbReference>
<keyword evidence="5" id="KW-1185">Reference proteome</keyword>
<evidence type="ECO:0000256" key="2">
    <source>
        <dbReference type="ARBA" id="ARBA00011245"/>
    </source>
</evidence>
<dbReference type="GO" id="GO:0004034">
    <property type="term" value="F:aldose 1-epimerase activity"/>
    <property type="evidence" value="ECO:0007669"/>
    <property type="project" value="TreeGrafter"/>
</dbReference>
<dbReference type="OrthoDB" id="9808779at2"/>
<reference evidence="5" key="1">
    <citation type="submission" date="2017-06" db="EMBL/GenBank/DDBJ databases">
        <authorList>
            <person name="Varghese N."/>
            <person name="Submissions S."/>
        </authorList>
    </citation>
    <scope>NUCLEOTIDE SEQUENCE [LARGE SCALE GENOMIC DNA]</scope>
    <source>
        <strain evidence="5">DSM 27993</strain>
    </source>
</reference>
<dbReference type="InterPro" id="IPR011013">
    <property type="entry name" value="Gal_mutarotase_sf_dom"/>
</dbReference>
<keyword evidence="3" id="KW-0106">Calcium</keyword>
<dbReference type="PANTHER" id="PTHR10091:SF0">
    <property type="entry name" value="GALACTOSE MUTAROTASE"/>
    <property type="match status" value="1"/>
</dbReference>
<proteinExistence type="predicted"/>
<dbReference type="Pfam" id="PF01263">
    <property type="entry name" value="Aldose_epim"/>
    <property type="match status" value="1"/>
</dbReference>
<gene>
    <name evidence="4" type="ORF">SAMN04488111_2194</name>
</gene>
<dbReference type="Gene3D" id="2.70.98.10">
    <property type="match status" value="1"/>
</dbReference>
<evidence type="ECO:0000313" key="4">
    <source>
        <dbReference type="EMBL" id="SNR63556.1"/>
    </source>
</evidence>
<evidence type="ECO:0000256" key="3">
    <source>
        <dbReference type="ARBA" id="ARBA00022837"/>
    </source>
</evidence>
<dbReference type="CDD" id="cd01081">
    <property type="entry name" value="Aldose_epim"/>
    <property type="match status" value="1"/>
</dbReference>
<dbReference type="SUPFAM" id="SSF74650">
    <property type="entry name" value="Galactose mutarotase-like"/>
    <property type="match status" value="1"/>
</dbReference>
<evidence type="ECO:0000313" key="5">
    <source>
        <dbReference type="Proteomes" id="UP000198412"/>
    </source>
</evidence>
<dbReference type="InterPro" id="IPR008183">
    <property type="entry name" value="Aldose_1/G6P_1-epimerase"/>
</dbReference>
<sequence length="304" mass="34799">MYSIKIKKNDNPLLNEVIISNENIKFKSIIYPNLGASIQKLKQNEIDIIDGISNNQAGLDVYKSKYNSSWLFPFPNRIPNGKYSFENKEYELEINESNLNNRLHGHIFNKSFSIKNHEAANNSASVTFSYSDEGSSKGYPFPYELEITYNFSPNKLNVDFYVLNTGKTAFPFGIGWHPYFNSNNISNSVLDFKADNQYLIDAQMIPITETPLKFETPLELNGTFLDDCFITKQSEASFKTDTYKIDIDFSSDVPNSFLQVYTPDTRDCIAIEPMTCAPNSFNNKNGLLTLEPTKNYNWKVDLKF</sequence>
<dbReference type="GO" id="GO:0033499">
    <property type="term" value="P:galactose catabolic process via UDP-galactose, Leloir pathway"/>
    <property type="evidence" value="ECO:0007669"/>
    <property type="project" value="TreeGrafter"/>
</dbReference>
<name>A0A238XWV3_9FLAO</name>
<dbReference type="EMBL" id="FZNX01000003">
    <property type="protein sequence ID" value="SNR63556.1"/>
    <property type="molecule type" value="Genomic_DNA"/>
</dbReference>
<dbReference type="InterPro" id="IPR014718">
    <property type="entry name" value="GH-type_carb-bd"/>
</dbReference>
<comment type="subunit">
    <text evidence="2">Monomer.</text>
</comment>